<evidence type="ECO:0000313" key="4">
    <source>
        <dbReference type="EMBL" id="TLS52084.1"/>
    </source>
</evidence>
<evidence type="ECO:0000256" key="2">
    <source>
        <dbReference type="SAM" id="MobiDB-lite"/>
    </source>
</evidence>
<dbReference type="PANTHER" id="PTHR30006">
    <property type="entry name" value="THIAMINE-BINDING PERIPLASMIC PROTEIN-RELATED"/>
    <property type="match status" value="1"/>
</dbReference>
<evidence type="ECO:0000256" key="1">
    <source>
        <dbReference type="ARBA" id="ARBA00022729"/>
    </source>
</evidence>
<organism evidence="4 5">
    <name type="scientific">Paenibacillus antri</name>
    <dbReference type="NCBI Taxonomy" id="2582848"/>
    <lineage>
        <taxon>Bacteria</taxon>
        <taxon>Bacillati</taxon>
        <taxon>Bacillota</taxon>
        <taxon>Bacilli</taxon>
        <taxon>Bacillales</taxon>
        <taxon>Paenibacillaceae</taxon>
        <taxon>Paenibacillus</taxon>
    </lineage>
</organism>
<sequence length="388" mass="42644">MTQRKKQLSGGKETMKGKRYFGFAMITALALAVSACGGAATTGTTEPTETQGAAATGTTDAAETPAENERPYEGQKLVVGVWGGPHEEVIKKHIEGPLKEMGAEIELVLGGTGDRFARLYAEKGNPTMDIAFLNLYEARQVIEDGVAQDVDPTIPNFAKLYPKAQEYGYGSSFMALGIAYNPEMVSKPITQWSDLWTEELKGKIAFPQFPGFEAESFLSVAGLAFGKTEKDYEDNFAKLEELKPIPMSYFNVDELALEMTNGTVAAAPTFNYIANLLIQQGAPIEFVYPENPGPVMAKNTMVIAEGTKHEALAKEFVNRFLDEAVLADLAAIGYYGPTNKEVVLDDELASKVVYGEEAVDQLVKLDWLYIIEQRAQWTQMWNERILTE</sequence>
<proteinExistence type="predicted"/>
<accession>A0A5R9GFP6</accession>
<name>A0A5R9GFP6_9BACL</name>
<dbReference type="Pfam" id="PF13416">
    <property type="entry name" value="SBP_bac_8"/>
    <property type="match status" value="1"/>
</dbReference>
<keyword evidence="3" id="KW-1133">Transmembrane helix</keyword>
<dbReference type="Gene3D" id="3.40.190.10">
    <property type="entry name" value="Periplasmic binding protein-like II"/>
    <property type="match status" value="2"/>
</dbReference>
<dbReference type="GO" id="GO:0015888">
    <property type="term" value="P:thiamine transport"/>
    <property type="evidence" value="ECO:0007669"/>
    <property type="project" value="TreeGrafter"/>
</dbReference>
<gene>
    <name evidence="4" type="ORF">FE782_12030</name>
</gene>
<feature type="transmembrane region" description="Helical" evidence="3">
    <location>
        <begin position="20"/>
        <end position="40"/>
    </location>
</feature>
<dbReference type="SUPFAM" id="SSF53850">
    <property type="entry name" value="Periplasmic binding protein-like II"/>
    <property type="match status" value="1"/>
</dbReference>
<keyword evidence="3" id="KW-0472">Membrane</keyword>
<dbReference type="AlphaFoldDB" id="A0A5R9GFP6"/>
<dbReference type="Proteomes" id="UP000309676">
    <property type="component" value="Unassembled WGS sequence"/>
</dbReference>
<dbReference type="GO" id="GO:0030288">
    <property type="term" value="C:outer membrane-bounded periplasmic space"/>
    <property type="evidence" value="ECO:0007669"/>
    <property type="project" value="TreeGrafter"/>
</dbReference>
<dbReference type="EMBL" id="VCIW01000006">
    <property type="protein sequence ID" value="TLS52084.1"/>
    <property type="molecule type" value="Genomic_DNA"/>
</dbReference>
<comment type="caution">
    <text evidence="4">The sequence shown here is derived from an EMBL/GenBank/DDBJ whole genome shotgun (WGS) entry which is preliminary data.</text>
</comment>
<dbReference type="InterPro" id="IPR006059">
    <property type="entry name" value="SBP"/>
</dbReference>
<keyword evidence="1" id="KW-0732">Signal</keyword>
<feature type="compositionally biased region" description="Low complexity" evidence="2">
    <location>
        <begin position="39"/>
        <end position="65"/>
    </location>
</feature>
<protein>
    <submittedName>
        <fullName evidence="4">Extracellular solute-binding protein</fullName>
    </submittedName>
</protein>
<evidence type="ECO:0000256" key="3">
    <source>
        <dbReference type="SAM" id="Phobius"/>
    </source>
</evidence>
<evidence type="ECO:0000313" key="5">
    <source>
        <dbReference type="Proteomes" id="UP000309676"/>
    </source>
</evidence>
<keyword evidence="5" id="KW-1185">Reference proteome</keyword>
<keyword evidence="3" id="KW-0812">Transmembrane</keyword>
<feature type="region of interest" description="Disordered" evidence="2">
    <location>
        <begin position="39"/>
        <end position="70"/>
    </location>
</feature>
<reference evidence="4 5" key="1">
    <citation type="submission" date="2019-05" db="EMBL/GenBank/DDBJ databases">
        <authorList>
            <person name="Narsing Rao M.P."/>
            <person name="Li W.J."/>
        </authorList>
    </citation>
    <scope>NUCLEOTIDE SEQUENCE [LARGE SCALE GENOMIC DNA]</scope>
    <source>
        <strain evidence="4 5">SYSU_K30003</strain>
    </source>
</reference>
<dbReference type="GO" id="GO:0030976">
    <property type="term" value="F:thiamine pyrophosphate binding"/>
    <property type="evidence" value="ECO:0007669"/>
    <property type="project" value="TreeGrafter"/>
</dbReference>
<dbReference type="GO" id="GO:0030975">
    <property type="term" value="F:thiamine binding"/>
    <property type="evidence" value="ECO:0007669"/>
    <property type="project" value="TreeGrafter"/>
</dbReference>
<dbReference type="PANTHER" id="PTHR30006:SF2">
    <property type="entry name" value="ABC TRANSPORTER SUBSTRATE-BINDING PROTEIN"/>
    <property type="match status" value="1"/>
</dbReference>